<dbReference type="AlphaFoldDB" id="A0A814KVT0"/>
<evidence type="ECO:0000256" key="8">
    <source>
        <dbReference type="ARBA" id="ARBA00023136"/>
    </source>
</evidence>
<feature type="compositionally biased region" description="Polar residues" evidence="12">
    <location>
        <begin position="480"/>
        <end position="504"/>
    </location>
</feature>
<evidence type="ECO:0000313" key="15">
    <source>
        <dbReference type="Proteomes" id="UP000663879"/>
    </source>
</evidence>
<keyword evidence="15" id="KW-1185">Reference proteome</keyword>
<dbReference type="Pfam" id="PF00858">
    <property type="entry name" value="ASC"/>
    <property type="match status" value="2"/>
</dbReference>
<proteinExistence type="inferred from homology"/>
<gene>
    <name evidence="14" type="ORF">OXX778_LOCUS19077</name>
</gene>
<dbReference type="GO" id="GO:0005886">
    <property type="term" value="C:plasma membrane"/>
    <property type="evidence" value="ECO:0007669"/>
    <property type="project" value="TreeGrafter"/>
</dbReference>
<dbReference type="OrthoDB" id="6021021at2759"/>
<dbReference type="GO" id="GO:0015280">
    <property type="term" value="F:ligand-gated sodium channel activity"/>
    <property type="evidence" value="ECO:0007669"/>
    <property type="project" value="TreeGrafter"/>
</dbReference>
<dbReference type="InterPro" id="IPR001873">
    <property type="entry name" value="ENaC"/>
</dbReference>
<keyword evidence="3 11" id="KW-0894">Sodium channel</keyword>
<evidence type="ECO:0000256" key="10">
    <source>
        <dbReference type="ARBA" id="ARBA00023303"/>
    </source>
</evidence>
<reference evidence="14" key="1">
    <citation type="submission" date="2021-02" db="EMBL/GenBank/DDBJ databases">
        <authorList>
            <person name="Nowell W R."/>
        </authorList>
    </citation>
    <scope>NUCLEOTIDE SEQUENCE</scope>
    <source>
        <strain evidence="14">Ploen Becks lab</strain>
    </source>
</reference>
<evidence type="ECO:0000256" key="5">
    <source>
        <dbReference type="ARBA" id="ARBA00022989"/>
    </source>
</evidence>
<evidence type="ECO:0000256" key="3">
    <source>
        <dbReference type="ARBA" id="ARBA00022461"/>
    </source>
</evidence>
<keyword evidence="4 11" id="KW-0812">Transmembrane</keyword>
<keyword evidence="2 11" id="KW-0813">Transport</keyword>
<evidence type="ECO:0000313" key="14">
    <source>
        <dbReference type="EMBL" id="CAF1056474.1"/>
    </source>
</evidence>
<evidence type="ECO:0000256" key="13">
    <source>
        <dbReference type="SAM" id="Phobius"/>
    </source>
</evidence>
<keyword evidence="6" id="KW-0915">Sodium</keyword>
<feature type="transmembrane region" description="Helical" evidence="13">
    <location>
        <begin position="603"/>
        <end position="629"/>
    </location>
</feature>
<feature type="region of interest" description="Disordered" evidence="12">
    <location>
        <begin position="448"/>
        <end position="562"/>
    </location>
</feature>
<comment type="similarity">
    <text evidence="11">Belongs to the amiloride-sensitive sodium channel (TC 1.A.6) family.</text>
</comment>
<keyword evidence="8 13" id="KW-0472">Membrane</keyword>
<keyword evidence="9 11" id="KW-0739">Sodium transport</keyword>
<dbReference type="Proteomes" id="UP000663879">
    <property type="component" value="Unassembled WGS sequence"/>
</dbReference>
<dbReference type="Gene3D" id="2.60.470.10">
    <property type="entry name" value="Acid-sensing ion channels like domains"/>
    <property type="match status" value="1"/>
</dbReference>
<dbReference type="PANTHER" id="PTHR11690">
    <property type="entry name" value="AMILORIDE-SENSITIVE SODIUM CHANNEL-RELATED"/>
    <property type="match status" value="1"/>
</dbReference>
<comment type="caution">
    <text evidence="14">The sequence shown here is derived from an EMBL/GenBank/DDBJ whole genome shotgun (WGS) entry which is preliminary data.</text>
</comment>
<evidence type="ECO:0000256" key="4">
    <source>
        <dbReference type="ARBA" id="ARBA00022692"/>
    </source>
</evidence>
<feature type="transmembrane region" description="Helical" evidence="13">
    <location>
        <begin position="75"/>
        <end position="102"/>
    </location>
</feature>
<organism evidence="14 15">
    <name type="scientific">Brachionus calyciflorus</name>
    <dbReference type="NCBI Taxonomy" id="104777"/>
    <lineage>
        <taxon>Eukaryota</taxon>
        <taxon>Metazoa</taxon>
        <taxon>Spiralia</taxon>
        <taxon>Gnathifera</taxon>
        <taxon>Rotifera</taxon>
        <taxon>Eurotatoria</taxon>
        <taxon>Monogononta</taxon>
        <taxon>Pseudotrocha</taxon>
        <taxon>Ploima</taxon>
        <taxon>Brachionidae</taxon>
        <taxon>Brachionus</taxon>
    </lineage>
</organism>
<evidence type="ECO:0000256" key="9">
    <source>
        <dbReference type="ARBA" id="ARBA00023201"/>
    </source>
</evidence>
<name>A0A814KVT0_9BILA</name>
<comment type="subcellular location">
    <subcellularLocation>
        <location evidence="1">Membrane</location>
        <topology evidence="1">Multi-pass membrane protein</topology>
    </subcellularLocation>
</comment>
<evidence type="ECO:0000256" key="2">
    <source>
        <dbReference type="ARBA" id="ARBA00022448"/>
    </source>
</evidence>
<dbReference type="PRINTS" id="PR01078">
    <property type="entry name" value="AMINACHANNEL"/>
</dbReference>
<evidence type="ECO:0000256" key="1">
    <source>
        <dbReference type="ARBA" id="ARBA00004141"/>
    </source>
</evidence>
<evidence type="ECO:0000256" key="6">
    <source>
        <dbReference type="ARBA" id="ARBA00023053"/>
    </source>
</evidence>
<keyword evidence="7 11" id="KW-0406">Ion transport</keyword>
<keyword evidence="5 13" id="KW-1133">Transmembrane helix</keyword>
<evidence type="ECO:0000256" key="12">
    <source>
        <dbReference type="SAM" id="MobiDB-lite"/>
    </source>
</evidence>
<feature type="compositionally biased region" description="Low complexity" evidence="12">
    <location>
        <begin position="540"/>
        <end position="556"/>
    </location>
</feature>
<dbReference type="PANTHER" id="PTHR11690:SF244">
    <property type="entry name" value="DEGENERIN LIKE"/>
    <property type="match status" value="1"/>
</dbReference>
<keyword evidence="10 11" id="KW-0407">Ion channel</keyword>
<accession>A0A814KVT0</accession>
<evidence type="ECO:0000256" key="7">
    <source>
        <dbReference type="ARBA" id="ARBA00023065"/>
    </source>
</evidence>
<protein>
    <submittedName>
        <fullName evidence="14">Uncharacterized protein</fullName>
    </submittedName>
</protein>
<dbReference type="EMBL" id="CAJNOC010005590">
    <property type="protein sequence ID" value="CAF1056474.1"/>
    <property type="molecule type" value="Genomic_DNA"/>
</dbReference>
<dbReference type="Gene3D" id="1.10.287.770">
    <property type="entry name" value="YojJ-like"/>
    <property type="match status" value="1"/>
</dbReference>
<sequence length="647" mass="71338">MSQHRVATPTVKVPLPIQVNEKKEKFFEKTAEEKKKEHEEALNKLLKDCVREWCENTTSHGFANMVRTDSWIIRIIWLILVIIFMGYCIYTVVQIILTYFSFSVVVSYQVLSDSPSPFPAVTICNLNPFDVATENTTGAYINYALKANSITPNISISGEEKGITLVQQAASILRAYATADRNLTDEDRKSLGFTMDTMLVSCFYNHEECNTTEFSWFYDSDYGNCYTFNDLFDGNHELQNTVNTSKAGPDNGLKMELFVGLGGSQDYYTIKKGVKVVVHKRGVRPLLKYDGIEISTGTSSNIAISRTNYTKEQYPYSDCRPDPDTTLTTDSSYHIKTLQISKYYKKLCFEICLQYEQIIPNCLCADPSIPSVDSNMTICNNETALSCVKSQRDIFDKTQNIDDVCGPFCPSECNTLDYSTSISSSSYPTDYYGKILMAQSNLITKFNPKNTFSPDNKAGHEPVKHSVRRKRQGPGAPGAGSTNQSTTLSPVAGAGSTNQSTTLSPVAGAGSKNQSNTLAPVAGAGSKNQSNTLAPGAGSGSTNSPGGPNPSSGGPNKRIPSTSDIQSTVLMLSIYYDDLKYTNIVETPSMSLDTMMGLIGGQFGLYMGASFLSFVEILEMMINLGRLYAKYKNKKKMLKLKIQQIHD</sequence>
<evidence type="ECO:0000256" key="11">
    <source>
        <dbReference type="RuleBase" id="RU000679"/>
    </source>
</evidence>